<feature type="transmembrane region" description="Helical" evidence="1">
    <location>
        <begin position="53"/>
        <end position="74"/>
    </location>
</feature>
<dbReference type="HOGENOM" id="CLU_1767253_0_0_11"/>
<dbReference type="eggNOG" id="COG5500">
    <property type="taxonomic scope" value="Bacteria"/>
</dbReference>
<keyword evidence="1" id="KW-1133">Transmembrane helix</keyword>
<feature type="transmembrane region" description="Helical" evidence="1">
    <location>
        <begin position="81"/>
        <end position="103"/>
    </location>
</feature>
<dbReference type="KEGG" id="tpr:Tpau_3125"/>
<gene>
    <name evidence="2" type="ordered locus">Tpau_3125</name>
</gene>
<keyword evidence="3" id="KW-1185">Reference proteome</keyword>
<proteinExistence type="predicted"/>
<accession>D5UUZ4</accession>
<evidence type="ECO:0000313" key="3">
    <source>
        <dbReference type="Proteomes" id="UP000001213"/>
    </source>
</evidence>
<feature type="transmembrane region" description="Helical" evidence="1">
    <location>
        <begin position="123"/>
        <end position="146"/>
    </location>
</feature>
<sequence length="147" mass="14757">MTMHALLVAAALVNAVLAGFYFAYATVIAGQRGQADGGAAMVRMNAAVERPPFIALFLLAPVLAVAAALWCLVAGGPDAPAIVALIAAVCAVAACVSTMAVNVPLNQRLAAGTVDWAQYAGTWGTWNVARTWLCAAGAAGLGFAALG</sequence>
<keyword evidence="1" id="KW-0812">Transmembrane</keyword>
<dbReference type="Pfam" id="PF08592">
    <property type="entry name" value="Anthrone_oxy"/>
    <property type="match status" value="1"/>
</dbReference>
<organism evidence="2 3">
    <name type="scientific">Tsukamurella paurometabola (strain ATCC 8368 / DSM 20162 / CCUG 35730 / CIP 100753 / JCM 10117 / KCTC 9821 / NBRC 16120 / NCIMB 702349 / NCTC 13040)</name>
    <name type="common">Corynebacterium paurometabolum</name>
    <dbReference type="NCBI Taxonomy" id="521096"/>
    <lineage>
        <taxon>Bacteria</taxon>
        <taxon>Bacillati</taxon>
        <taxon>Actinomycetota</taxon>
        <taxon>Actinomycetes</taxon>
        <taxon>Mycobacteriales</taxon>
        <taxon>Tsukamurellaceae</taxon>
        <taxon>Tsukamurella</taxon>
    </lineage>
</organism>
<evidence type="ECO:0000256" key="1">
    <source>
        <dbReference type="SAM" id="Phobius"/>
    </source>
</evidence>
<dbReference type="RefSeq" id="WP_013127719.1">
    <property type="nucleotide sequence ID" value="NC_014158.1"/>
</dbReference>
<dbReference type="InterPro" id="IPR013901">
    <property type="entry name" value="Anthrone_oxy"/>
</dbReference>
<dbReference type="EMBL" id="CP001966">
    <property type="protein sequence ID" value="ADG79712.1"/>
    <property type="molecule type" value="Genomic_DNA"/>
</dbReference>
<reference evidence="3" key="1">
    <citation type="submission" date="2010-03" db="EMBL/GenBank/DDBJ databases">
        <title>The complete chromosome of Tsukamurella paurometabola DSM 20162.</title>
        <authorList>
            <consortium name="US DOE Joint Genome Institute (JGI-PGF)"/>
            <person name="Lucas S."/>
            <person name="Copeland A."/>
            <person name="Lapidus A."/>
            <person name="Glavina del Rio T."/>
            <person name="Dalin E."/>
            <person name="Tice H."/>
            <person name="Bruce D."/>
            <person name="Goodwin L."/>
            <person name="Pitluck S."/>
            <person name="Kyrpides N."/>
            <person name="Mavromatis K."/>
            <person name="Ivanova N."/>
            <person name="Mikhailova N."/>
            <person name="Munk A.C."/>
            <person name="Brettin T."/>
            <person name="Detter J.C."/>
            <person name="Tapia R."/>
            <person name="Han C."/>
            <person name="Larimer F."/>
            <person name="Land M."/>
            <person name="Hauser L."/>
            <person name="Markowitz V."/>
            <person name="Cheng J.-F."/>
            <person name="Hugenholtz P."/>
            <person name="Woyke T."/>
            <person name="Wu D."/>
            <person name="Jando M."/>
            <person name="Brambilla E."/>
            <person name="Klenk H.-P."/>
            <person name="Eisen J.A."/>
        </authorList>
    </citation>
    <scope>NUCLEOTIDE SEQUENCE [LARGE SCALE GENOMIC DNA]</scope>
    <source>
        <strain evidence="3">ATCC 8368 / DSM 20162 / CCUG 35730 / CIP 100753 / JCM 10117 / KCTC 9821 / NBRC 16120 / NCIMB 702349 / NCTC 13040</strain>
    </source>
</reference>
<protein>
    <recommendedName>
        <fullName evidence="4">Integral membrane protein</fullName>
    </recommendedName>
</protein>
<reference evidence="2 3" key="2">
    <citation type="journal article" date="2011" name="Stand. Genomic Sci.">
        <title>Complete genome sequence of Tsukamurella paurometabola type strain (no. 33).</title>
        <authorList>
            <person name="Munk A.C."/>
            <person name="Lapidus A."/>
            <person name="Lucas S."/>
            <person name="Nolan M."/>
            <person name="Tice H."/>
            <person name="Cheng J.F."/>
            <person name="Del Rio T.G."/>
            <person name="Goodwin L."/>
            <person name="Pitluck S."/>
            <person name="Liolios K."/>
            <person name="Huntemann M."/>
            <person name="Ivanova N."/>
            <person name="Mavromatis K."/>
            <person name="Mikhailova N."/>
            <person name="Pati A."/>
            <person name="Chen A."/>
            <person name="Palaniappan K."/>
            <person name="Tapia R."/>
            <person name="Han C."/>
            <person name="Land M."/>
            <person name="Hauser L."/>
            <person name="Chang Y.J."/>
            <person name="Jeffries C.D."/>
            <person name="Brettin T."/>
            <person name="Yasawong M."/>
            <person name="Brambilla E.M."/>
            <person name="Rohde M."/>
            <person name="Sikorski J."/>
            <person name="Goker M."/>
            <person name="Detter J.C."/>
            <person name="Woyke T."/>
            <person name="Bristow J."/>
            <person name="Eisen J.A."/>
            <person name="Markowitz V."/>
            <person name="Hugenholtz P."/>
            <person name="Kyrpides N.C."/>
            <person name="Klenk H.P."/>
        </authorList>
    </citation>
    <scope>NUCLEOTIDE SEQUENCE [LARGE SCALE GENOMIC DNA]</scope>
    <source>
        <strain evidence="3">ATCC 8368 / DSM 20162 / CCUG 35730 / CIP 100753 / JCM 10117 / KCTC 9821 / NBRC 16120 / NCIMB 702349 / NCTC 13040</strain>
    </source>
</reference>
<name>D5UUZ4_TSUPD</name>
<dbReference type="AlphaFoldDB" id="D5UUZ4"/>
<dbReference type="Proteomes" id="UP000001213">
    <property type="component" value="Chromosome"/>
</dbReference>
<evidence type="ECO:0008006" key="4">
    <source>
        <dbReference type="Google" id="ProtNLM"/>
    </source>
</evidence>
<dbReference type="STRING" id="521096.Tpau_3125"/>
<evidence type="ECO:0000313" key="2">
    <source>
        <dbReference type="EMBL" id="ADG79712.1"/>
    </source>
</evidence>
<keyword evidence="1" id="KW-0472">Membrane</keyword>